<dbReference type="AlphaFoldDB" id="A0A090QH00"/>
<sequence length="40" mass="4549">MSLRPIKWGHEALTKFEANELIHAMLRGAERKQSTLVQSA</sequence>
<accession>A0A090QH00</accession>
<evidence type="ECO:0000313" key="1">
    <source>
        <dbReference type="EMBL" id="GAL02415.1"/>
    </source>
</evidence>
<reference evidence="1 2" key="1">
    <citation type="journal article" date="2014" name="Genome Announc.">
        <title>Draft Genome Sequences of Two Vibrionaceae Species, Vibrio ponticus C121 and Photobacterium aphoticum C119, Isolated as Coral Reef Microbiota.</title>
        <authorList>
            <person name="Al-saari N."/>
            <person name="Meirelles P.M."/>
            <person name="Mino S."/>
            <person name="Suda W."/>
            <person name="Oshima K."/>
            <person name="Hattori M."/>
            <person name="Ohkuma M."/>
            <person name="Thompson F.L."/>
            <person name="Gomez-Gil B."/>
            <person name="Sawabe T."/>
            <person name="Sawabe T."/>
        </authorList>
    </citation>
    <scope>NUCLEOTIDE SEQUENCE [LARGE SCALE GENOMIC DNA]</scope>
    <source>
        <strain evidence="1 2">JCM 19237</strain>
    </source>
</reference>
<dbReference type="EMBL" id="BBMN01000001">
    <property type="protein sequence ID" value="GAL02415.1"/>
    <property type="molecule type" value="Genomic_DNA"/>
</dbReference>
<comment type="caution">
    <text evidence="1">The sequence shown here is derived from an EMBL/GenBank/DDBJ whole genome shotgun (WGS) entry which is preliminary data.</text>
</comment>
<proteinExistence type="predicted"/>
<evidence type="ECO:0000313" key="2">
    <source>
        <dbReference type="Proteomes" id="UP000029227"/>
    </source>
</evidence>
<gene>
    <name evidence="1" type="ORF">JCM19237_5308</name>
</gene>
<protein>
    <submittedName>
        <fullName evidence="1">Chemotaxis protein CheV</fullName>
    </submittedName>
</protein>
<dbReference type="STRING" id="754436.JCM19237_5308"/>
<dbReference type="Proteomes" id="UP000029227">
    <property type="component" value="Unassembled WGS sequence"/>
</dbReference>
<organism evidence="1 2">
    <name type="scientific">Photobacterium aphoticum</name>
    <dbReference type="NCBI Taxonomy" id="754436"/>
    <lineage>
        <taxon>Bacteria</taxon>
        <taxon>Pseudomonadati</taxon>
        <taxon>Pseudomonadota</taxon>
        <taxon>Gammaproteobacteria</taxon>
        <taxon>Vibrionales</taxon>
        <taxon>Vibrionaceae</taxon>
        <taxon>Photobacterium</taxon>
    </lineage>
</organism>
<name>A0A090QH00_9GAMM</name>